<dbReference type="GO" id="GO:0032790">
    <property type="term" value="P:ribosome disassembly"/>
    <property type="evidence" value="ECO:0007669"/>
    <property type="project" value="TreeGrafter"/>
</dbReference>
<evidence type="ECO:0000313" key="2">
    <source>
        <dbReference type="EnsemblMetazoa" id="GPAI047832-PA"/>
    </source>
</evidence>
<name>A0A1B0AJI3_GLOPL</name>
<dbReference type="PANTHER" id="PTHR10853:SF0">
    <property type="entry name" value="PROTEIN PELOTA HOMOLOG"/>
    <property type="match status" value="1"/>
</dbReference>
<feature type="domain" description="Pelota N-terminal" evidence="1">
    <location>
        <begin position="16"/>
        <end position="70"/>
    </location>
</feature>
<dbReference type="GO" id="GO:0070966">
    <property type="term" value="P:nuclear-transcribed mRNA catabolic process, no-go decay"/>
    <property type="evidence" value="ECO:0007669"/>
    <property type="project" value="InterPro"/>
</dbReference>
<dbReference type="PANTHER" id="PTHR10853">
    <property type="entry name" value="PELOTA"/>
    <property type="match status" value="1"/>
</dbReference>
<dbReference type="SUPFAM" id="SSF159065">
    <property type="entry name" value="Dom34/Pelota N-terminal domain-like"/>
    <property type="match status" value="1"/>
</dbReference>
<dbReference type="Proteomes" id="UP000092445">
    <property type="component" value="Unassembled WGS sequence"/>
</dbReference>
<dbReference type="InterPro" id="IPR058547">
    <property type="entry name" value="Pelota_N"/>
</dbReference>
<keyword evidence="3" id="KW-1185">Reference proteome</keyword>
<dbReference type="GO" id="GO:0071025">
    <property type="term" value="P:RNA surveillance"/>
    <property type="evidence" value="ECO:0007669"/>
    <property type="project" value="InterPro"/>
</dbReference>
<dbReference type="Gene3D" id="2.30.30.870">
    <property type="entry name" value="Pelota, domain A"/>
    <property type="match status" value="1"/>
</dbReference>
<dbReference type="Pfam" id="PF26356">
    <property type="entry name" value="Pelota_N"/>
    <property type="match status" value="1"/>
</dbReference>
<organism evidence="2 3">
    <name type="scientific">Glossina pallidipes</name>
    <name type="common">Tsetse fly</name>
    <dbReference type="NCBI Taxonomy" id="7398"/>
    <lineage>
        <taxon>Eukaryota</taxon>
        <taxon>Metazoa</taxon>
        <taxon>Ecdysozoa</taxon>
        <taxon>Arthropoda</taxon>
        <taxon>Hexapoda</taxon>
        <taxon>Insecta</taxon>
        <taxon>Pterygota</taxon>
        <taxon>Neoptera</taxon>
        <taxon>Endopterygota</taxon>
        <taxon>Diptera</taxon>
        <taxon>Brachycera</taxon>
        <taxon>Muscomorpha</taxon>
        <taxon>Hippoboscoidea</taxon>
        <taxon>Glossinidae</taxon>
        <taxon>Glossina</taxon>
    </lineage>
</organism>
<proteinExistence type="predicted"/>
<dbReference type="AlphaFoldDB" id="A0A1B0AJI3"/>
<dbReference type="GO" id="GO:0005737">
    <property type="term" value="C:cytoplasm"/>
    <property type="evidence" value="ECO:0007669"/>
    <property type="project" value="TreeGrafter"/>
</dbReference>
<evidence type="ECO:0000313" key="3">
    <source>
        <dbReference type="Proteomes" id="UP000092445"/>
    </source>
</evidence>
<sequence>MMKHKPSVQLRSERLNDFDTQACFLRLRGRNIVGNQYVKMGAYRSLDLELNRNIELRKREWDTIALDRIDIQTYPNI</sequence>
<protein>
    <recommendedName>
        <fullName evidence="1">Pelota N-terminal domain-containing protein</fullName>
    </recommendedName>
</protein>
<dbReference type="GO" id="GO:0070481">
    <property type="term" value="P:nuclear-transcribed mRNA catabolic process, non-stop decay"/>
    <property type="evidence" value="ECO:0007669"/>
    <property type="project" value="InterPro"/>
</dbReference>
<dbReference type="InterPro" id="IPR004405">
    <property type="entry name" value="TF_pelota"/>
</dbReference>
<reference evidence="2" key="2">
    <citation type="submission" date="2020-05" db="UniProtKB">
        <authorList>
            <consortium name="EnsemblMetazoa"/>
        </authorList>
    </citation>
    <scope>IDENTIFICATION</scope>
    <source>
        <strain evidence="2">IAEA</strain>
    </source>
</reference>
<dbReference type="GO" id="GO:0070651">
    <property type="term" value="P:nonfunctional rRNA decay"/>
    <property type="evidence" value="ECO:0007669"/>
    <property type="project" value="TreeGrafter"/>
</dbReference>
<evidence type="ECO:0000259" key="1">
    <source>
        <dbReference type="Pfam" id="PF26356"/>
    </source>
</evidence>
<reference evidence="3" key="1">
    <citation type="submission" date="2014-03" db="EMBL/GenBank/DDBJ databases">
        <authorList>
            <person name="Aksoy S."/>
            <person name="Warren W."/>
            <person name="Wilson R.K."/>
        </authorList>
    </citation>
    <scope>NUCLEOTIDE SEQUENCE [LARGE SCALE GENOMIC DNA]</scope>
    <source>
        <strain evidence="3">IAEA</strain>
    </source>
</reference>
<dbReference type="InterPro" id="IPR038069">
    <property type="entry name" value="Pelota/DOM34_N"/>
</dbReference>
<dbReference type="STRING" id="7398.A0A1B0AJI3"/>
<dbReference type="EnsemblMetazoa" id="GPAI047832-RA">
    <property type="protein sequence ID" value="GPAI047832-PA"/>
    <property type="gene ID" value="GPAI047832"/>
</dbReference>
<accession>A0A1B0AJI3</accession>
<dbReference type="VEuPathDB" id="VectorBase:GPAI047832"/>